<name>A0A7T4G5U9_CORAY</name>
<keyword evidence="2" id="KW-1185">Reference proteome</keyword>
<sequence>MKYMDLANARGQLRQRMLTRLHDSGLSQYLVINDEELLEQLDGLTEIHFCVGHSVIEAPNSVAAGNLLDPVGYIELETPSDIYSVIRVEFDAAAERDPRGFQLLIAPDESIELIAYTTARGVDGRAVGIDLQLDNAPHEAMPTPMAVNSSELMNPPQRTSAESSGGVIGLRVFNSSANPVGNSIGIARGESVGRSAQRVGNPAGIWRRVQLGFSDNDFVHQPVEGGTKLVQPLSEDEGQLGWHRCGRMEAKGTDIAVAYNPALNRVRLQMFGTKTPQLVAVRSRSLYSSYEAPEFVFTHGQIVTAGTNPTAATNQGSKGEHTWN</sequence>
<protein>
    <submittedName>
        <fullName evidence="1">Uncharacterized protein</fullName>
    </submittedName>
</protein>
<dbReference type="EMBL" id="CP066023">
    <property type="protein sequence ID" value="QQB82835.1"/>
    <property type="molecule type" value="Genomic_DNA"/>
</dbReference>
<evidence type="ECO:0000313" key="1">
    <source>
        <dbReference type="EMBL" id="QQB82835.1"/>
    </source>
</evidence>
<evidence type="ECO:0000313" key="2">
    <source>
        <dbReference type="Proteomes" id="UP000595198"/>
    </source>
</evidence>
<dbReference type="RefSeq" id="WP_198493772.1">
    <property type="nucleotide sequence ID" value="NZ_CP066023.1"/>
</dbReference>
<proteinExistence type="predicted"/>
<organism evidence="1 2">
    <name type="scientific">Corynebacterium amycolatum</name>
    <dbReference type="NCBI Taxonomy" id="43765"/>
    <lineage>
        <taxon>Bacteria</taxon>
        <taxon>Bacillati</taxon>
        <taxon>Actinomycetota</taxon>
        <taxon>Actinomycetes</taxon>
        <taxon>Mycobacteriales</taxon>
        <taxon>Corynebacteriaceae</taxon>
        <taxon>Corynebacterium</taxon>
    </lineage>
</organism>
<reference evidence="1 2" key="1">
    <citation type="submission" date="2020-12" db="EMBL/GenBank/DDBJ databases">
        <title>FDA dAtabase for Regulatory Grade micrObial Sequences (FDA-ARGOS): Supporting development and validation of Infectious Disease Dx tests.</title>
        <authorList>
            <person name="Sproer C."/>
            <person name="Gronow S."/>
            <person name="Severitt S."/>
            <person name="Schroder I."/>
            <person name="Tallon L."/>
            <person name="Sadzewicz L."/>
            <person name="Zhao X."/>
            <person name="Boylan J."/>
            <person name="Ott S."/>
            <person name="Bowen H."/>
            <person name="Vavikolanu K."/>
            <person name="Mehta A."/>
            <person name="Aluvathingal J."/>
            <person name="Nadendla S."/>
            <person name="Lowell S."/>
            <person name="Myers T."/>
            <person name="Yan Y."/>
            <person name="Sichtig H."/>
        </authorList>
    </citation>
    <scope>NUCLEOTIDE SEQUENCE [LARGE SCALE GENOMIC DNA]</scope>
    <source>
        <strain evidence="1 2">FDAARGOS_991</strain>
    </source>
</reference>
<dbReference type="Proteomes" id="UP000595198">
    <property type="component" value="Chromosome"/>
</dbReference>
<gene>
    <name evidence="1" type="ORF">I6H48_00760</name>
</gene>
<accession>A0A7T4G5U9</accession>